<keyword evidence="4" id="KW-0249">Electron transport</keyword>
<keyword evidence="2" id="KW-0004">4Fe-4S</keyword>
<sequence>MGTRYTIAVIGAGPAGLSAAGRAAEYDCEAAEPNHVLLESSALLANTIQKYQKGKHVMDEPGYLDLRSPVDFSAGTREAILDTWAEDARAVGINLRCDTEVTGISGRRGDFTIRCADGSIVEAEHVVLAIGTQGNPRRLGVEGDTSSFVQYQLDDPDEYGDEDILVVGAGDAAIENAIGLTRRNRVVIVNRRGEFSRAKQGNLDAILAALNSRDTALSCRYNSQVKSLHLPDQPGQPGTVVLETSDGVEELPCHRVIARLGSIPPRKFLESCGIELPSESPEALPELDGRYQCNVPGLHVIGALAGYPLIKQAMNQGHDVIEYIRGNEVKPVEHPLLQLQFGLLPYQADVDEVLSLYQQRVPMFARMNALAFRELILESEICYAVGDKGEFRALGKRRREIRDKRIAEIRAAREGEDQRRTEAGKPPKSRQPIQEPDITKLMRGGDHAFRDGEYTSTFFTIVEGEVTLSSGSGPETTLTPGQFFGEMSLLSGRPRIGNARVSADTILIETPRRTMVKLMAANREVAQGIETVFLQRTLQQFFAPSVSYSALRDIAHRATTNRFNKGDTIYSEGDTGDRLYLIRSGTVALTSRRDGHDIAVGQPQSGQIFGQMALMGDPERREMAVAAVRTEVIEIERPEFLELLRKSPDSIPALQHQTSQQLQHASRMESVPESSGIISFLMEQGVGEATDALVIDESLCIGCDNCEIACAETHDGISRLDRKSGARFAHVNLPMACRHCEQPHCMKECPPNAIHREPSGEVFIDDTCIGCGNCESNCPYNVIKMTYDAPSKPGLIQWLLFGRGPGPGEDPRAVPTAKSKEAGKKAVKCDACVGRKGGPACVEACPTGAAIRIGPEDFTDLVGNK</sequence>
<accession>A0ABU3BW24</accession>
<dbReference type="EMBL" id="JAVRIB010000001">
    <property type="protein sequence ID" value="MDT0633494.1"/>
    <property type="molecule type" value="Genomic_DNA"/>
</dbReference>
<dbReference type="Gene3D" id="3.30.70.20">
    <property type="match status" value="2"/>
</dbReference>
<evidence type="ECO:0000256" key="5">
    <source>
        <dbReference type="ARBA" id="ARBA00023004"/>
    </source>
</evidence>
<dbReference type="PROSITE" id="PS00198">
    <property type="entry name" value="4FE4S_FER_1"/>
    <property type="match status" value="1"/>
</dbReference>
<dbReference type="InterPro" id="IPR018490">
    <property type="entry name" value="cNMP-bd_dom_sf"/>
</dbReference>
<evidence type="ECO:0000259" key="9">
    <source>
        <dbReference type="PROSITE" id="PS51379"/>
    </source>
</evidence>
<evidence type="ECO:0000256" key="6">
    <source>
        <dbReference type="ARBA" id="ARBA00023014"/>
    </source>
</evidence>
<proteinExistence type="predicted"/>
<feature type="domain" description="4Fe-4S ferredoxin-type" evidence="9">
    <location>
        <begin position="760"/>
        <end position="788"/>
    </location>
</feature>
<dbReference type="InterPro" id="IPR000595">
    <property type="entry name" value="cNMP-bd_dom"/>
</dbReference>
<dbReference type="SUPFAM" id="SSF51905">
    <property type="entry name" value="FAD/NAD(P)-binding domain"/>
    <property type="match status" value="1"/>
</dbReference>
<organism evidence="10 11">
    <name type="scientific">Spectribacter hydrogenoxidans</name>
    <dbReference type="NCBI Taxonomy" id="3075608"/>
    <lineage>
        <taxon>Bacteria</taxon>
        <taxon>Pseudomonadati</taxon>
        <taxon>Pseudomonadota</taxon>
        <taxon>Gammaproteobacteria</taxon>
        <taxon>Salinisphaerales</taxon>
        <taxon>Salinisphaeraceae</taxon>
        <taxon>Spectribacter</taxon>
    </lineage>
</organism>
<reference evidence="10 11" key="1">
    <citation type="submission" date="2023-09" db="EMBL/GenBank/DDBJ databases">
        <authorList>
            <person name="Rey-Velasco X."/>
        </authorList>
    </citation>
    <scope>NUCLEOTIDE SEQUENCE [LARGE SCALE GENOMIC DNA]</scope>
    <source>
        <strain evidence="10 11">W335</strain>
    </source>
</reference>
<keyword evidence="1" id="KW-0813">Transport</keyword>
<dbReference type="RefSeq" id="WP_311651203.1">
    <property type="nucleotide sequence ID" value="NZ_JAVRIB010000001.1"/>
</dbReference>
<comment type="caution">
    <text evidence="10">The sequence shown here is derived from an EMBL/GenBank/DDBJ whole genome shotgun (WGS) entry which is preliminary data.</text>
</comment>
<dbReference type="InterPro" id="IPR014710">
    <property type="entry name" value="RmlC-like_jellyroll"/>
</dbReference>
<feature type="region of interest" description="Disordered" evidence="7">
    <location>
        <begin position="410"/>
        <end position="436"/>
    </location>
</feature>
<evidence type="ECO:0000256" key="3">
    <source>
        <dbReference type="ARBA" id="ARBA00022723"/>
    </source>
</evidence>
<dbReference type="Pfam" id="PF00027">
    <property type="entry name" value="cNMP_binding"/>
    <property type="match status" value="2"/>
</dbReference>
<dbReference type="SMART" id="SM00100">
    <property type="entry name" value="cNMP"/>
    <property type="match status" value="2"/>
</dbReference>
<evidence type="ECO:0000256" key="2">
    <source>
        <dbReference type="ARBA" id="ARBA00022485"/>
    </source>
</evidence>
<dbReference type="Proteomes" id="UP001251857">
    <property type="component" value="Unassembled WGS sequence"/>
</dbReference>
<dbReference type="Pfam" id="PF13247">
    <property type="entry name" value="Fer4_11"/>
    <property type="match status" value="1"/>
</dbReference>
<dbReference type="PRINTS" id="PR00368">
    <property type="entry name" value="FADPNR"/>
</dbReference>
<keyword evidence="3" id="KW-0479">Metal-binding</keyword>
<dbReference type="PROSITE" id="PS50042">
    <property type="entry name" value="CNMP_BINDING_3"/>
    <property type="match status" value="2"/>
</dbReference>
<keyword evidence="6" id="KW-0411">Iron-sulfur</keyword>
<dbReference type="Gene3D" id="3.50.50.60">
    <property type="entry name" value="FAD/NAD(P)-binding domain"/>
    <property type="match status" value="2"/>
</dbReference>
<evidence type="ECO:0000313" key="10">
    <source>
        <dbReference type="EMBL" id="MDT0633494.1"/>
    </source>
</evidence>
<dbReference type="SUPFAM" id="SSF51206">
    <property type="entry name" value="cAMP-binding domain-like"/>
    <property type="match status" value="2"/>
</dbReference>
<dbReference type="PANTHER" id="PTHR42859:SF10">
    <property type="entry name" value="DIMETHYLSULFOXIDE REDUCTASE CHAIN B"/>
    <property type="match status" value="1"/>
</dbReference>
<dbReference type="CDD" id="cd16367">
    <property type="entry name" value="DMSOR_beta_like"/>
    <property type="match status" value="1"/>
</dbReference>
<keyword evidence="11" id="KW-1185">Reference proteome</keyword>
<feature type="compositionally biased region" description="Basic and acidic residues" evidence="7">
    <location>
        <begin position="410"/>
        <end position="425"/>
    </location>
</feature>
<dbReference type="InterPro" id="IPR050294">
    <property type="entry name" value="RnfB_subfamily"/>
</dbReference>
<gene>
    <name evidence="10" type="ORF">RM532_00840</name>
</gene>
<dbReference type="InterPro" id="IPR017896">
    <property type="entry name" value="4Fe4S_Fe-S-bd"/>
</dbReference>
<dbReference type="CDD" id="cd00038">
    <property type="entry name" value="CAP_ED"/>
    <property type="match status" value="2"/>
</dbReference>
<evidence type="ECO:0000256" key="4">
    <source>
        <dbReference type="ARBA" id="ARBA00022982"/>
    </source>
</evidence>
<dbReference type="PROSITE" id="PS51379">
    <property type="entry name" value="4FE4S_FER_2"/>
    <property type="match status" value="4"/>
</dbReference>
<dbReference type="InterPro" id="IPR017900">
    <property type="entry name" value="4Fe4S_Fe_S_CS"/>
</dbReference>
<evidence type="ECO:0000313" key="11">
    <source>
        <dbReference type="Proteomes" id="UP001251857"/>
    </source>
</evidence>
<keyword evidence="5" id="KW-0408">Iron</keyword>
<name>A0ABU3BW24_9GAMM</name>
<evidence type="ECO:0000259" key="8">
    <source>
        <dbReference type="PROSITE" id="PS50042"/>
    </source>
</evidence>
<feature type="domain" description="Cyclic nucleotide-binding" evidence="8">
    <location>
        <begin position="445"/>
        <end position="536"/>
    </location>
</feature>
<evidence type="ECO:0000256" key="1">
    <source>
        <dbReference type="ARBA" id="ARBA00022448"/>
    </source>
</evidence>
<evidence type="ECO:0000256" key="7">
    <source>
        <dbReference type="SAM" id="MobiDB-lite"/>
    </source>
</evidence>
<feature type="domain" description="4Fe-4S ferredoxin-type" evidence="9">
    <location>
        <begin position="727"/>
        <end position="759"/>
    </location>
</feature>
<dbReference type="PANTHER" id="PTHR42859">
    <property type="entry name" value="OXIDOREDUCTASE"/>
    <property type="match status" value="1"/>
</dbReference>
<dbReference type="Gene3D" id="2.60.120.10">
    <property type="entry name" value="Jelly Rolls"/>
    <property type="match status" value="2"/>
</dbReference>
<dbReference type="Pfam" id="PF13738">
    <property type="entry name" value="Pyr_redox_3"/>
    <property type="match status" value="1"/>
</dbReference>
<dbReference type="SUPFAM" id="SSF54862">
    <property type="entry name" value="4Fe-4S ferredoxins"/>
    <property type="match status" value="1"/>
</dbReference>
<feature type="domain" description="4Fe-4S ferredoxin-type" evidence="9">
    <location>
        <begin position="823"/>
        <end position="856"/>
    </location>
</feature>
<protein>
    <submittedName>
        <fullName evidence="10">Cyclic nucleotide-binding domain-containing protein</fullName>
    </submittedName>
</protein>
<feature type="domain" description="Cyclic nucleotide-binding" evidence="8">
    <location>
        <begin position="542"/>
        <end position="649"/>
    </location>
</feature>
<dbReference type="PRINTS" id="PR00469">
    <property type="entry name" value="PNDRDTASEII"/>
</dbReference>
<dbReference type="InterPro" id="IPR036188">
    <property type="entry name" value="FAD/NAD-bd_sf"/>
</dbReference>
<feature type="domain" description="4Fe-4S ferredoxin-type" evidence="9">
    <location>
        <begin position="691"/>
        <end position="722"/>
    </location>
</feature>